<sequence length="260" mass="30678">MLSMLYQQKVEFKPYVCTRFYSMRDTLKSLPSNSLYYQKEFIDVFNAICSYIELSEQDDATVDNINIGFNNLIRELNALNTEISKYAVVQAKQRLINTDNSTISIMRMHQLLQLKFETTEYTQTTIRILCERINDLFIDIIQPIDQNILIQHYLRPQDENTTRYASAFQMWQDRGYTNITTFLEYCSVILVSECPVERTFSVMGNIIGSRRYKLSPEMLHHTYMVKDYAYEQYSLIAAREEEAPKKSNPEAAIRLLQRRK</sequence>
<gene>
    <name evidence="1" type="ORF">HINF_LOCUS31531</name>
    <name evidence="2" type="ORF">HINF_LOCUS36608</name>
</gene>
<name>A0AA86U9D2_9EUKA</name>
<dbReference type="SUPFAM" id="SSF53098">
    <property type="entry name" value="Ribonuclease H-like"/>
    <property type="match status" value="1"/>
</dbReference>
<protein>
    <submittedName>
        <fullName evidence="1">Ribonuclease H-like superfamily</fullName>
    </submittedName>
    <submittedName>
        <fullName evidence="2">Ribonuclease_H-like superfamily</fullName>
    </submittedName>
</protein>
<reference evidence="2 3" key="2">
    <citation type="submission" date="2024-07" db="EMBL/GenBank/DDBJ databases">
        <authorList>
            <person name="Akdeniz Z."/>
        </authorList>
    </citation>
    <scope>NUCLEOTIDE SEQUENCE [LARGE SCALE GENOMIC DNA]</scope>
</reference>
<dbReference type="AlphaFoldDB" id="A0AA86U9D2"/>
<reference evidence="1" key="1">
    <citation type="submission" date="2023-06" db="EMBL/GenBank/DDBJ databases">
        <authorList>
            <person name="Kurt Z."/>
        </authorList>
    </citation>
    <scope>NUCLEOTIDE SEQUENCE</scope>
</reference>
<dbReference type="EMBL" id="CAXDID020000135">
    <property type="protein sequence ID" value="CAL6036852.1"/>
    <property type="molecule type" value="Genomic_DNA"/>
</dbReference>
<dbReference type="InterPro" id="IPR012337">
    <property type="entry name" value="RNaseH-like_sf"/>
</dbReference>
<keyword evidence="3" id="KW-1185">Reference proteome</keyword>
<evidence type="ECO:0000313" key="1">
    <source>
        <dbReference type="EMBL" id="CAI9943886.1"/>
    </source>
</evidence>
<evidence type="ECO:0000313" key="2">
    <source>
        <dbReference type="EMBL" id="CAL6036852.1"/>
    </source>
</evidence>
<comment type="caution">
    <text evidence="1">The sequence shown here is derived from an EMBL/GenBank/DDBJ whole genome shotgun (WGS) entry which is preliminary data.</text>
</comment>
<dbReference type="Proteomes" id="UP001642409">
    <property type="component" value="Unassembled WGS sequence"/>
</dbReference>
<proteinExistence type="predicted"/>
<evidence type="ECO:0000313" key="3">
    <source>
        <dbReference type="Proteomes" id="UP001642409"/>
    </source>
</evidence>
<accession>A0AA86U9D2</accession>
<dbReference type="EMBL" id="CATOUU010000720">
    <property type="protein sequence ID" value="CAI9943886.1"/>
    <property type="molecule type" value="Genomic_DNA"/>
</dbReference>
<organism evidence="1">
    <name type="scientific">Hexamita inflata</name>
    <dbReference type="NCBI Taxonomy" id="28002"/>
    <lineage>
        <taxon>Eukaryota</taxon>
        <taxon>Metamonada</taxon>
        <taxon>Diplomonadida</taxon>
        <taxon>Hexamitidae</taxon>
        <taxon>Hexamitinae</taxon>
        <taxon>Hexamita</taxon>
    </lineage>
</organism>